<evidence type="ECO:0000313" key="2">
    <source>
        <dbReference type="Proteomes" id="UP001144372"/>
    </source>
</evidence>
<sequence length="59" mass="6834">MADDILREAMKKDIKEYFMIISSPIGMDKLPMNLLTDLHSVMRKAAIWSKSYNADELED</sequence>
<keyword evidence="2" id="KW-1185">Reference proteome</keyword>
<dbReference type="Proteomes" id="UP001144372">
    <property type="component" value="Unassembled WGS sequence"/>
</dbReference>
<dbReference type="AlphaFoldDB" id="A0A9W6FQV3"/>
<dbReference type="RefSeq" id="WP_281791906.1">
    <property type="nucleotide sequence ID" value="NZ_BSDR01000001.1"/>
</dbReference>
<reference evidence="1" key="1">
    <citation type="submission" date="2022-12" db="EMBL/GenBank/DDBJ databases">
        <title>Reference genome sequencing for broad-spectrum identification of bacterial and archaeal isolates by mass spectrometry.</title>
        <authorList>
            <person name="Sekiguchi Y."/>
            <person name="Tourlousse D.M."/>
        </authorList>
    </citation>
    <scope>NUCLEOTIDE SEQUENCE</scope>
    <source>
        <strain evidence="1">ASRB1</strain>
    </source>
</reference>
<name>A0A9W6FQV3_9BACT</name>
<accession>A0A9W6FQV3</accession>
<organism evidence="1 2">
    <name type="scientific">Desulforhabdus amnigena</name>
    <dbReference type="NCBI Taxonomy" id="40218"/>
    <lineage>
        <taxon>Bacteria</taxon>
        <taxon>Pseudomonadati</taxon>
        <taxon>Thermodesulfobacteriota</taxon>
        <taxon>Syntrophobacteria</taxon>
        <taxon>Syntrophobacterales</taxon>
        <taxon>Syntrophobacteraceae</taxon>
        <taxon>Desulforhabdus</taxon>
    </lineage>
</organism>
<evidence type="ECO:0000313" key="1">
    <source>
        <dbReference type="EMBL" id="GLI32882.1"/>
    </source>
</evidence>
<comment type="caution">
    <text evidence="1">The sequence shown here is derived from an EMBL/GenBank/DDBJ whole genome shotgun (WGS) entry which is preliminary data.</text>
</comment>
<protein>
    <submittedName>
        <fullName evidence="1">Uncharacterized protein</fullName>
    </submittedName>
</protein>
<proteinExistence type="predicted"/>
<gene>
    <name evidence="1" type="ORF">DAMNIGENAA_03150</name>
</gene>
<dbReference type="EMBL" id="BSDR01000001">
    <property type="protein sequence ID" value="GLI32882.1"/>
    <property type="molecule type" value="Genomic_DNA"/>
</dbReference>